<dbReference type="PANTHER" id="PTHR12875">
    <property type="entry name" value="GOLGI TO ER TRAFFIC PROTEIN 4 HOMOLOG"/>
    <property type="match status" value="1"/>
</dbReference>
<dbReference type="InterPro" id="IPR011990">
    <property type="entry name" value="TPR-like_helical_dom_sf"/>
</dbReference>
<protein>
    <recommendedName>
        <fullName evidence="5">Radical SAM core domain-containing protein</fullName>
    </recommendedName>
</protein>
<dbReference type="InterPro" id="IPR007317">
    <property type="entry name" value="GET4"/>
</dbReference>
<dbReference type="SFLD" id="SFLDS00029">
    <property type="entry name" value="Radical_SAM"/>
    <property type="match status" value="1"/>
</dbReference>
<comment type="caution">
    <text evidence="3">The sequence shown here is derived from an EMBL/GenBank/DDBJ whole genome shotgun (WGS) entry which is preliminary data.</text>
</comment>
<evidence type="ECO:0008006" key="5">
    <source>
        <dbReference type="Google" id="ProtNLM"/>
    </source>
</evidence>
<gene>
    <name evidence="3" type="ORF">DY000_02011568</name>
</gene>
<dbReference type="Pfam" id="PF04190">
    <property type="entry name" value="GET4"/>
    <property type="match status" value="1"/>
</dbReference>
<dbReference type="EMBL" id="QGKV02000759">
    <property type="protein sequence ID" value="KAF3562819.1"/>
    <property type="molecule type" value="Genomic_DNA"/>
</dbReference>
<comment type="similarity">
    <text evidence="1">Belongs to the GET4 family.</text>
</comment>
<reference evidence="3 4" key="1">
    <citation type="journal article" date="2020" name="BMC Genomics">
        <title>Intraspecific diversification of the crop wild relative Brassica cretica Lam. using demographic model selection.</title>
        <authorList>
            <person name="Kioukis A."/>
            <person name="Michalopoulou V.A."/>
            <person name="Briers L."/>
            <person name="Pirintsos S."/>
            <person name="Studholme D.J."/>
            <person name="Pavlidis P."/>
            <person name="Sarris P.F."/>
        </authorList>
    </citation>
    <scope>NUCLEOTIDE SEQUENCE [LARGE SCALE GENOMIC DNA]</scope>
    <source>
        <strain evidence="4">cv. PFS-1207/04</strain>
    </source>
</reference>
<evidence type="ECO:0000256" key="2">
    <source>
        <dbReference type="SAM" id="MobiDB-lite"/>
    </source>
</evidence>
<sequence>MLRTTASPIFSSFTAKPRTSRLIFKAFNVLLEDTPPSARRNASTNLTTLHQGPPTSAYVHLPFCRKRCHYCDFPIIALGSSSASNTLHEEKRQEEDDDPRIRNYVNLLVREINATRTGFDTNSNLKTVFFGGGTPSLVPPKLVSLVLETLSSSFGLCPDAEISMEMDPGTSKLKNSKIDPMSRERSRRELPPVQEHIDKLKKVVEEGNGYGALQMYKSISARYVTAQRFSEALDILFSGACVELEHGLVNCGADLAILFVDTLVKAKSPCNDESLDRIRCMFKLFPRVPVPPHLVDVSDDEDVHNLQESLGEARSRVDNLTSFLRAAIRWSAEFGGPSTGYPELHAMLADYLYTECPELDMVRISRHFVRAEDPEKFATMLINFMGRCYPGEDDLAIARAVLMYLSMGNMKDANILMDEIKKQAETLSESDLLQFITYLLETLQRDALPLFSMLRMKFKSCIDREPLLNELLDEVAERFYGVQRKNPLQGMFGDIFKVI</sequence>
<evidence type="ECO:0000313" key="4">
    <source>
        <dbReference type="Proteomes" id="UP000266723"/>
    </source>
</evidence>
<feature type="region of interest" description="Disordered" evidence="2">
    <location>
        <begin position="168"/>
        <end position="189"/>
    </location>
</feature>
<organism evidence="3 4">
    <name type="scientific">Brassica cretica</name>
    <name type="common">Mustard</name>
    <dbReference type="NCBI Taxonomy" id="69181"/>
    <lineage>
        <taxon>Eukaryota</taxon>
        <taxon>Viridiplantae</taxon>
        <taxon>Streptophyta</taxon>
        <taxon>Embryophyta</taxon>
        <taxon>Tracheophyta</taxon>
        <taxon>Spermatophyta</taxon>
        <taxon>Magnoliopsida</taxon>
        <taxon>eudicotyledons</taxon>
        <taxon>Gunneridae</taxon>
        <taxon>Pentapetalae</taxon>
        <taxon>rosids</taxon>
        <taxon>malvids</taxon>
        <taxon>Brassicales</taxon>
        <taxon>Brassicaceae</taxon>
        <taxon>Brassiceae</taxon>
        <taxon>Brassica</taxon>
    </lineage>
</organism>
<keyword evidence="4" id="KW-1185">Reference proteome</keyword>
<dbReference type="SUPFAM" id="SSF102114">
    <property type="entry name" value="Radical SAM enzymes"/>
    <property type="match status" value="1"/>
</dbReference>
<accession>A0ABQ7CVY5</accession>
<dbReference type="Proteomes" id="UP000266723">
    <property type="component" value="Unassembled WGS sequence"/>
</dbReference>
<proteinExistence type="inferred from homology"/>
<name>A0ABQ7CVY5_BRACR</name>
<evidence type="ECO:0000313" key="3">
    <source>
        <dbReference type="EMBL" id="KAF3562819.1"/>
    </source>
</evidence>
<evidence type="ECO:0000256" key="1">
    <source>
        <dbReference type="ARBA" id="ARBA00005351"/>
    </source>
</evidence>
<dbReference type="Gene3D" id="1.25.40.10">
    <property type="entry name" value="Tetratricopeptide repeat domain"/>
    <property type="match status" value="1"/>
</dbReference>
<dbReference type="InterPro" id="IPR058240">
    <property type="entry name" value="rSAM_sf"/>
</dbReference>
<dbReference type="PANTHER" id="PTHR12875:SF0">
    <property type="entry name" value="GOLGI TO ER TRAFFIC PROTEIN 4 HOMOLOG"/>
    <property type="match status" value="1"/>
</dbReference>
<dbReference type="InterPro" id="IPR007197">
    <property type="entry name" value="rSAM"/>
</dbReference>
<feature type="compositionally biased region" description="Basic and acidic residues" evidence="2">
    <location>
        <begin position="176"/>
        <end position="189"/>
    </location>
</feature>